<dbReference type="OrthoDB" id="440673at2759"/>
<feature type="compositionally biased region" description="Low complexity" evidence="5">
    <location>
        <begin position="385"/>
        <end position="396"/>
    </location>
</feature>
<dbReference type="EMBL" id="AE017350">
    <property type="protein sequence ID" value="AAW45814.1"/>
    <property type="molecule type" value="Genomic_DNA"/>
</dbReference>
<feature type="compositionally biased region" description="Low complexity" evidence="5">
    <location>
        <begin position="150"/>
        <end position="165"/>
    </location>
</feature>
<dbReference type="GO" id="GO:0000932">
    <property type="term" value="C:P-body"/>
    <property type="evidence" value="ECO:0000318"/>
    <property type="project" value="GO_Central"/>
</dbReference>
<dbReference type="SMR" id="Q5KAJ0"/>
<dbReference type="PANTHER" id="PTHR16290:SF0">
    <property type="entry name" value="DECAPPING PROTEIN 1, ISOFORM A"/>
    <property type="match status" value="1"/>
</dbReference>
<feature type="region of interest" description="Disordered" evidence="5">
    <location>
        <begin position="287"/>
        <end position="358"/>
    </location>
</feature>
<evidence type="ECO:0000256" key="3">
    <source>
        <dbReference type="ARBA" id="ARBA00022490"/>
    </source>
</evidence>
<dbReference type="InParanoid" id="Q5KAJ0"/>
<feature type="compositionally biased region" description="Polar residues" evidence="5">
    <location>
        <begin position="397"/>
        <end position="407"/>
    </location>
</feature>
<dbReference type="Pfam" id="PF06058">
    <property type="entry name" value="DCP1"/>
    <property type="match status" value="1"/>
</dbReference>
<dbReference type="InterPro" id="IPR010334">
    <property type="entry name" value="Dcp1"/>
</dbReference>
<dbReference type="GO" id="GO:0000290">
    <property type="term" value="P:deadenylation-dependent decapping of nuclear-transcribed mRNA"/>
    <property type="evidence" value="ECO:0000318"/>
    <property type="project" value="GO_Central"/>
</dbReference>
<dbReference type="RefSeq" id="XP_567331.1">
    <property type="nucleotide sequence ID" value="XM_567331.2"/>
</dbReference>
<evidence type="ECO:0000256" key="1">
    <source>
        <dbReference type="ARBA" id="ARBA00004496"/>
    </source>
</evidence>
<accession>Q55KY9</accession>
<dbReference type="SUPFAM" id="SSF50729">
    <property type="entry name" value="PH domain-like"/>
    <property type="match status" value="1"/>
</dbReference>
<dbReference type="GO" id="GO:0008047">
    <property type="term" value="F:enzyme activator activity"/>
    <property type="evidence" value="ECO:0007669"/>
    <property type="project" value="InterPro"/>
</dbReference>
<dbReference type="STRING" id="214684.Q5KAJ0"/>
<organism evidence="6 7">
    <name type="scientific">Cryptococcus deneoformans (strain JEC21 / ATCC MYA-565)</name>
    <name type="common">Cryptococcus neoformans var. neoformans serotype D</name>
    <dbReference type="NCBI Taxonomy" id="214684"/>
    <lineage>
        <taxon>Eukaryota</taxon>
        <taxon>Fungi</taxon>
        <taxon>Dikarya</taxon>
        <taxon>Basidiomycota</taxon>
        <taxon>Agaricomycotina</taxon>
        <taxon>Tremellomycetes</taxon>
        <taxon>Tremellales</taxon>
        <taxon>Cryptococcaceae</taxon>
        <taxon>Cryptococcus</taxon>
        <taxon>Cryptococcus neoformans species complex</taxon>
    </lineage>
</organism>
<keyword evidence="7" id="KW-1185">Reference proteome</keyword>
<reference evidence="6 7" key="1">
    <citation type="journal article" date="2005" name="Science">
        <title>The genome of the basidiomycetous yeast and human pathogen Cryptococcus neoformans.</title>
        <authorList>
            <person name="Loftus B.J."/>
            <person name="Fung E."/>
            <person name="Roncaglia P."/>
            <person name="Rowley D."/>
            <person name="Amedeo P."/>
            <person name="Bruno D."/>
            <person name="Vamathevan J."/>
            <person name="Miranda M."/>
            <person name="Anderson I.J."/>
            <person name="Fraser J.A."/>
            <person name="Allen J.E."/>
            <person name="Bosdet I.E."/>
            <person name="Brent M.R."/>
            <person name="Chiu R."/>
            <person name="Doering T.L."/>
            <person name="Donlin M.J."/>
            <person name="D'Souza C.A."/>
            <person name="Fox D.S."/>
            <person name="Grinberg V."/>
            <person name="Fu J."/>
            <person name="Fukushima M."/>
            <person name="Haas B.J."/>
            <person name="Huang J.C."/>
            <person name="Janbon G."/>
            <person name="Jones S.J."/>
            <person name="Koo H.L."/>
            <person name="Krzywinski M.I."/>
            <person name="Kwon-Chung J.K."/>
            <person name="Lengeler K.B."/>
            <person name="Maiti R."/>
            <person name="Marra M.A."/>
            <person name="Marra R.E."/>
            <person name="Mathewson C.A."/>
            <person name="Mitchell T.G."/>
            <person name="Pertea M."/>
            <person name="Riggs F.R."/>
            <person name="Salzberg S.L."/>
            <person name="Schein J.E."/>
            <person name="Shvartsbeyn A."/>
            <person name="Shin H."/>
            <person name="Shumway M."/>
            <person name="Specht C.A."/>
            <person name="Suh B.B."/>
            <person name="Tenney A."/>
            <person name="Utterback T.R."/>
            <person name="Wickes B.L."/>
            <person name="Wortman J.R."/>
            <person name="Wye N.H."/>
            <person name="Kronstad J.W."/>
            <person name="Lodge J.K."/>
            <person name="Heitman J."/>
            <person name="Davis R.W."/>
            <person name="Fraser C.M."/>
            <person name="Hyman R.W."/>
        </authorList>
    </citation>
    <scope>NUCLEOTIDE SEQUENCE [LARGE SCALE GENOMIC DNA]</scope>
    <source>
        <strain evidence="7">JEC21 / ATCC MYA-565</strain>
    </source>
</reference>
<dbReference type="AlphaFoldDB" id="Q5KAJ0"/>
<evidence type="ECO:0000313" key="7">
    <source>
        <dbReference type="Proteomes" id="UP000002149"/>
    </source>
</evidence>
<dbReference type="PANTHER" id="PTHR16290">
    <property type="entry name" value="TRANSCRIPTION FACTOR SMIF DECAPPING ENZYME DCP1"/>
    <property type="match status" value="1"/>
</dbReference>
<keyword evidence="3" id="KW-0963">Cytoplasm</keyword>
<accession>Q5KAJ0</accession>
<dbReference type="GO" id="GO:0031087">
    <property type="term" value="P:deadenylation-independent decapping of nuclear-transcribed mRNA"/>
    <property type="evidence" value="ECO:0000318"/>
    <property type="project" value="GO_Central"/>
</dbReference>
<evidence type="ECO:0000256" key="2">
    <source>
        <dbReference type="ARBA" id="ARBA00008778"/>
    </source>
</evidence>
<dbReference type="KEGG" id="cne:CNJ01520"/>
<gene>
    <name evidence="6" type="ordered locus">CNJ01520</name>
</gene>
<dbReference type="HOGENOM" id="CLU_037533_0_0_1"/>
<feature type="region of interest" description="Disordered" evidence="5">
    <location>
        <begin position="376"/>
        <end position="423"/>
    </location>
</feature>
<dbReference type="eggNOG" id="KOG2868">
    <property type="taxonomic scope" value="Eukaryota"/>
</dbReference>
<proteinExistence type="inferred from homology"/>
<dbReference type="OMA" id="FFQRAND"/>
<name>Q5KAJ0_CRYD1</name>
<evidence type="ECO:0000313" key="6">
    <source>
        <dbReference type="EMBL" id="AAW45814.1"/>
    </source>
</evidence>
<dbReference type="Proteomes" id="UP000002149">
    <property type="component" value="Chromosome 10"/>
</dbReference>
<feature type="compositionally biased region" description="Low complexity" evidence="5">
    <location>
        <begin position="412"/>
        <end position="423"/>
    </location>
</feature>
<dbReference type="GO" id="GO:0006397">
    <property type="term" value="P:mRNA processing"/>
    <property type="evidence" value="ECO:0007669"/>
    <property type="project" value="UniProtKB-KW"/>
</dbReference>
<sequence>MASRSPTDDQRLLDFRNATNFRSVKRADPSIIAILETSVYSVIYHYDERSGRWEKQKQEGPLFVVKREKSPEYLLYMLNRQTVKNPAIPLVPGEMKLTALDDGMLQVARRGDKTRIGVWFSEGHDIVQKFRATILGIVGEPSKRPEASFSPTPQAPQSAPSTAAPAEDGLSKLFAGLMKPSTAQPSVPQQSISSQQDNVYPTSVAVPVSQPIIPSPAPALAPVPPPTQPTVNIEASVSVPLAFAAAPVAAPAPAASEPTKYETADDLLASILGTAPPAPIIKSSSIAQQTVPQQPPAASAQYRQVSPLSYGSAPTPIHQATSPARAYTPQQQAYGQQANELTSPVQQPLAESHVRKSSKVGDATFAQAAQAAAANSALTSNPPMHALSSSSHYSASNDQVQAQGQSHARSHSQTSPKYSSYQSYQPIQRAYQRTSTPSSYRNGAESRTFMAEAMVDATVHKEQNDDVRIWGIELDAKKRKLEFRRRLVDLMMTDEMFVDNVWVAYLERMSAIRSSNSGQWNEG</sequence>
<feature type="compositionally biased region" description="Low complexity" evidence="5">
    <location>
        <begin position="287"/>
        <end position="304"/>
    </location>
</feature>
<evidence type="ECO:0000256" key="4">
    <source>
        <dbReference type="ARBA" id="ARBA00022664"/>
    </source>
</evidence>
<dbReference type="VEuPathDB" id="FungiDB:CNJ01520"/>
<feature type="region of interest" description="Disordered" evidence="5">
    <location>
        <begin position="142"/>
        <end position="165"/>
    </location>
</feature>
<feature type="compositionally biased region" description="Polar residues" evidence="5">
    <location>
        <begin position="318"/>
        <end position="346"/>
    </location>
</feature>
<dbReference type="PaxDb" id="214684-Q5KAJ0"/>
<dbReference type="GO" id="GO:0003729">
    <property type="term" value="F:mRNA binding"/>
    <property type="evidence" value="ECO:0000318"/>
    <property type="project" value="GO_Central"/>
</dbReference>
<protein>
    <submittedName>
        <fullName evidence="6">Uncharacterized protein</fullName>
    </submittedName>
</protein>
<evidence type="ECO:0000256" key="5">
    <source>
        <dbReference type="SAM" id="MobiDB-lite"/>
    </source>
</evidence>
<keyword evidence="4" id="KW-0507">mRNA processing</keyword>
<dbReference type="GeneID" id="3254188"/>
<comment type="similarity">
    <text evidence="2">Belongs to the DCP1 family.</text>
</comment>
<dbReference type="InterPro" id="IPR011993">
    <property type="entry name" value="PH-like_dom_sf"/>
</dbReference>
<comment type="subcellular location">
    <subcellularLocation>
        <location evidence="1">Cytoplasm</location>
    </subcellularLocation>
</comment>
<dbReference type="Gene3D" id="2.30.29.30">
    <property type="entry name" value="Pleckstrin-homology domain (PH domain)/Phosphotyrosine-binding domain (PTB)"/>
    <property type="match status" value="1"/>
</dbReference>